<keyword evidence="1" id="KW-1133">Transmembrane helix</keyword>
<organism evidence="2 3">
    <name type="scientific">Canariomyces notabilis</name>
    <dbReference type="NCBI Taxonomy" id="2074819"/>
    <lineage>
        <taxon>Eukaryota</taxon>
        <taxon>Fungi</taxon>
        <taxon>Dikarya</taxon>
        <taxon>Ascomycota</taxon>
        <taxon>Pezizomycotina</taxon>
        <taxon>Sordariomycetes</taxon>
        <taxon>Sordariomycetidae</taxon>
        <taxon>Sordariales</taxon>
        <taxon>Chaetomiaceae</taxon>
        <taxon>Canariomyces</taxon>
    </lineage>
</organism>
<comment type="caution">
    <text evidence="2">The sequence shown here is derived from an EMBL/GenBank/DDBJ whole genome shotgun (WGS) entry which is preliminary data.</text>
</comment>
<keyword evidence="1" id="KW-0812">Transmembrane</keyword>
<keyword evidence="3" id="KW-1185">Reference proteome</keyword>
<accession>A0AAN6YU57</accession>
<reference evidence="2" key="2">
    <citation type="submission" date="2023-05" db="EMBL/GenBank/DDBJ databases">
        <authorList>
            <consortium name="Lawrence Berkeley National Laboratory"/>
            <person name="Steindorff A."/>
            <person name="Hensen N."/>
            <person name="Bonometti L."/>
            <person name="Westerberg I."/>
            <person name="Brannstrom I.O."/>
            <person name="Guillou S."/>
            <person name="Cros-Aarteil S."/>
            <person name="Calhoun S."/>
            <person name="Haridas S."/>
            <person name="Kuo A."/>
            <person name="Mondo S."/>
            <person name="Pangilinan J."/>
            <person name="Riley R."/>
            <person name="Labutti K."/>
            <person name="Andreopoulos B."/>
            <person name="Lipzen A."/>
            <person name="Chen C."/>
            <person name="Yanf M."/>
            <person name="Daum C."/>
            <person name="Ng V."/>
            <person name="Clum A."/>
            <person name="Ohm R."/>
            <person name="Martin F."/>
            <person name="Silar P."/>
            <person name="Natvig D."/>
            <person name="Lalanne C."/>
            <person name="Gautier V."/>
            <person name="Ament-Velasquez S.L."/>
            <person name="Kruys A."/>
            <person name="Hutchinson M.I."/>
            <person name="Powell A.J."/>
            <person name="Barry K."/>
            <person name="Miller A.N."/>
            <person name="Grigoriev I.V."/>
            <person name="Debuchy R."/>
            <person name="Gladieux P."/>
            <person name="Thoren M.H."/>
            <person name="Johannesson H."/>
        </authorList>
    </citation>
    <scope>NUCLEOTIDE SEQUENCE</scope>
    <source>
        <strain evidence="2">CBS 508.74</strain>
    </source>
</reference>
<gene>
    <name evidence="2" type="ORF">N656DRAFT_572847</name>
</gene>
<dbReference type="RefSeq" id="XP_064671696.1">
    <property type="nucleotide sequence ID" value="XM_064810139.1"/>
</dbReference>
<keyword evidence="1" id="KW-0472">Membrane</keyword>
<evidence type="ECO:0000313" key="2">
    <source>
        <dbReference type="EMBL" id="KAK4114126.1"/>
    </source>
</evidence>
<feature type="transmembrane region" description="Helical" evidence="1">
    <location>
        <begin position="66"/>
        <end position="91"/>
    </location>
</feature>
<dbReference type="AlphaFoldDB" id="A0AAN6YU57"/>
<evidence type="ECO:0000256" key="1">
    <source>
        <dbReference type="SAM" id="Phobius"/>
    </source>
</evidence>
<evidence type="ECO:0000313" key="3">
    <source>
        <dbReference type="Proteomes" id="UP001302812"/>
    </source>
</evidence>
<sequence>MALHRRVCRSSEVENVRLCPAVIACSGTGFKDCPSNHEIQGPAASDGLHAMAADYWPDSCFDNGHYVIGTLPAAKFITTFMVLALSVAAVCDRVTRRLASHYQPHPSCHSLQSFKSREQQQQLQEGVTAIVAGGLNPNSFT</sequence>
<protein>
    <submittedName>
        <fullName evidence="2">Uncharacterized protein</fullName>
    </submittedName>
</protein>
<dbReference type="Proteomes" id="UP001302812">
    <property type="component" value="Unassembled WGS sequence"/>
</dbReference>
<reference evidence="2" key="1">
    <citation type="journal article" date="2023" name="Mol. Phylogenet. Evol.">
        <title>Genome-scale phylogeny and comparative genomics of the fungal order Sordariales.</title>
        <authorList>
            <person name="Hensen N."/>
            <person name="Bonometti L."/>
            <person name="Westerberg I."/>
            <person name="Brannstrom I.O."/>
            <person name="Guillou S."/>
            <person name="Cros-Aarteil S."/>
            <person name="Calhoun S."/>
            <person name="Haridas S."/>
            <person name="Kuo A."/>
            <person name="Mondo S."/>
            <person name="Pangilinan J."/>
            <person name="Riley R."/>
            <person name="LaButti K."/>
            <person name="Andreopoulos B."/>
            <person name="Lipzen A."/>
            <person name="Chen C."/>
            <person name="Yan M."/>
            <person name="Daum C."/>
            <person name="Ng V."/>
            <person name="Clum A."/>
            <person name="Steindorff A."/>
            <person name="Ohm R.A."/>
            <person name="Martin F."/>
            <person name="Silar P."/>
            <person name="Natvig D.O."/>
            <person name="Lalanne C."/>
            <person name="Gautier V."/>
            <person name="Ament-Velasquez S.L."/>
            <person name="Kruys A."/>
            <person name="Hutchinson M.I."/>
            <person name="Powell A.J."/>
            <person name="Barry K."/>
            <person name="Miller A.N."/>
            <person name="Grigoriev I.V."/>
            <person name="Debuchy R."/>
            <person name="Gladieux P."/>
            <person name="Hiltunen Thoren M."/>
            <person name="Johannesson H."/>
        </authorList>
    </citation>
    <scope>NUCLEOTIDE SEQUENCE</scope>
    <source>
        <strain evidence="2">CBS 508.74</strain>
    </source>
</reference>
<name>A0AAN6YU57_9PEZI</name>
<dbReference type="GeneID" id="89934264"/>
<dbReference type="EMBL" id="MU853337">
    <property type="protein sequence ID" value="KAK4114126.1"/>
    <property type="molecule type" value="Genomic_DNA"/>
</dbReference>
<proteinExistence type="predicted"/>